<keyword evidence="1" id="KW-0812">Transmembrane</keyword>
<dbReference type="AlphaFoldDB" id="A0A845F9G4"/>
<dbReference type="NCBIfam" id="NF038340">
    <property type="entry name" value="SAR2788_fam"/>
    <property type="match status" value="1"/>
</dbReference>
<sequence length="267" mass="29715">MNTKKIFASIIVISLIIPLFTNYDLISAEEIPEYIDDKTIEGDQEFSDTLDNGLEVKVKEDTTEEVVLETEHVAGEIEVDVHIEMEKETEDINVSGEVKDENGETTYQNYDVIVHDVEGEKFIATFIDTESGDTVEIDTTQMTASALPIIIVAAVARYGISYAIKKYGKKAAQSAIKSKSYGKVLTSVSRLNANSRSHILASKHNWNKVTGNNWSDVSKVMSHVMRNGKESAYKKVRKKTLSMSGKTVTVTFTRKNGKVYISNGWVS</sequence>
<evidence type="ECO:0000313" key="4">
    <source>
        <dbReference type="Proteomes" id="UP000450457"/>
    </source>
</evidence>
<keyword evidence="1" id="KW-0472">Membrane</keyword>
<dbReference type="Proteomes" id="UP000450457">
    <property type="component" value="Unassembled WGS sequence"/>
</dbReference>
<dbReference type="OrthoDB" id="9813146at2"/>
<evidence type="ECO:0000313" key="3">
    <source>
        <dbReference type="EMBL" id="MYL70570.1"/>
    </source>
</evidence>
<evidence type="ECO:0000259" key="2">
    <source>
        <dbReference type="Pfam" id="PF15534"/>
    </source>
</evidence>
<feature type="transmembrane region" description="Helical" evidence="1">
    <location>
        <begin position="6"/>
        <end position="26"/>
    </location>
</feature>
<keyword evidence="1" id="KW-1133">Transmembrane helix</keyword>
<dbReference type="Pfam" id="PF15534">
    <property type="entry name" value="Ntox35"/>
    <property type="match status" value="1"/>
</dbReference>
<dbReference type="RefSeq" id="WP_160912513.1">
    <property type="nucleotide sequence ID" value="NZ_WMFA01000002.1"/>
</dbReference>
<feature type="domain" description="Bacterial toxin 35" evidence="2">
    <location>
        <begin position="192"/>
        <end position="266"/>
    </location>
</feature>
<accession>A0A845F9G4</accession>
<proteinExistence type="predicted"/>
<reference evidence="3 4" key="1">
    <citation type="submission" date="2019-11" db="EMBL/GenBank/DDBJ databases">
        <title>Genome sequences of 17 halophilic strains isolated from different environments.</title>
        <authorList>
            <person name="Furrow R.E."/>
        </authorList>
    </citation>
    <scope>NUCLEOTIDE SEQUENCE [LARGE SCALE GENOMIC DNA]</scope>
    <source>
        <strain evidence="3 4">SL-4</strain>
    </source>
</reference>
<dbReference type="EMBL" id="WMFA01000002">
    <property type="protein sequence ID" value="MYL70570.1"/>
    <property type="molecule type" value="Genomic_DNA"/>
</dbReference>
<dbReference type="InterPro" id="IPR029109">
    <property type="entry name" value="Ntox35"/>
</dbReference>
<comment type="caution">
    <text evidence="3">The sequence shown here is derived from an EMBL/GenBank/DDBJ whole genome shotgun (WGS) entry which is preliminary data.</text>
</comment>
<dbReference type="GeneID" id="78006712"/>
<evidence type="ECO:0000256" key="1">
    <source>
        <dbReference type="SAM" id="Phobius"/>
    </source>
</evidence>
<gene>
    <name evidence="3" type="ORF">GLW00_06905</name>
</gene>
<name>A0A845F9G4_9BACI</name>
<protein>
    <submittedName>
        <fullName evidence="3">MafB-like protein</fullName>
    </submittedName>
</protein>
<organism evidence="3 4">
    <name type="scientific">Halobacillus litoralis</name>
    <dbReference type="NCBI Taxonomy" id="45668"/>
    <lineage>
        <taxon>Bacteria</taxon>
        <taxon>Bacillati</taxon>
        <taxon>Bacillota</taxon>
        <taxon>Bacilli</taxon>
        <taxon>Bacillales</taxon>
        <taxon>Bacillaceae</taxon>
        <taxon>Halobacillus</taxon>
    </lineage>
</organism>